<reference evidence="3 4" key="1">
    <citation type="journal article" date="2020" name="ISME J.">
        <title>Uncovering the hidden diversity of litter-decomposition mechanisms in mushroom-forming fungi.</title>
        <authorList>
            <person name="Floudas D."/>
            <person name="Bentzer J."/>
            <person name="Ahren D."/>
            <person name="Johansson T."/>
            <person name="Persson P."/>
            <person name="Tunlid A."/>
        </authorList>
    </citation>
    <scope>NUCLEOTIDE SEQUENCE [LARGE SCALE GENOMIC DNA]</scope>
    <source>
        <strain evidence="3 4">CBS 291.85</strain>
    </source>
</reference>
<evidence type="ECO:0000313" key="3">
    <source>
        <dbReference type="EMBL" id="KAF5366559.1"/>
    </source>
</evidence>
<feature type="compositionally biased region" description="Low complexity" evidence="1">
    <location>
        <begin position="62"/>
        <end position="78"/>
    </location>
</feature>
<feature type="compositionally biased region" description="Basic residues" evidence="1">
    <location>
        <begin position="85"/>
        <end position="104"/>
    </location>
</feature>
<gene>
    <name evidence="3" type="ORF">D9758_009010</name>
    <name evidence="2" type="ORF">D9758_014386</name>
</gene>
<evidence type="ECO:0000313" key="4">
    <source>
        <dbReference type="Proteomes" id="UP000559256"/>
    </source>
</evidence>
<comment type="caution">
    <text evidence="3">The sequence shown here is derived from an EMBL/GenBank/DDBJ whole genome shotgun (WGS) entry which is preliminary data.</text>
</comment>
<dbReference type="AlphaFoldDB" id="A0A8H5GK31"/>
<accession>A0A8H5GK31</accession>
<evidence type="ECO:0000256" key="1">
    <source>
        <dbReference type="SAM" id="MobiDB-lite"/>
    </source>
</evidence>
<name>A0A8H5GK31_9AGAR</name>
<dbReference type="EMBL" id="JAACJM010000104">
    <property type="protein sequence ID" value="KAF5346225.1"/>
    <property type="molecule type" value="Genomic_DNA"/>
</dbReference>
<feature type="compositionally biased region" description="Polar residues" evidence="1">
    <location>
        <begin position="1"/>
        <end position="21"/>
    </location>
</feature>
<feature type="region of interest" description="Disordered" evidence="1">
    <location>
        <begin position="1"/>
        <end position="172"/>
    </location>
</feature>
<dbReference type="EMBL" id="JAACJM010000022">
    <property type="protein sequence ID" value="KAF5366559.1"/>
    <property type="molecule type" value="Genomic_DNA"/>
</dbReference>
<organism evidence="3 4">
    <name type="scientific">Tetrapyrgos nigripes</name>
    <dbReference type="NCBI Taxonomy" id="182062"/>
    <lineage>
        <taxon>Eukaryota</taxon>
        <taxon>Fungi</taxon>
        <taxon>Dikarya</taxon>
        <taxon>Basidiomycota</taxon>
        <taxon>Agaricomycotina</taxon>
        <taxon>Agaricomycetes</taxon>
        <taxon>Agaricomycetidae</taxon>
        <taxon>Agaricales</taxon>
        <taxon>Marasmiineae</taxon>
        <taxon>Marasmiaceae</taxon>
        <taxon>Tetrapyrgos</taxon>
    </lineage>
</organism>
<dbReference type="Proteomes" id="UP000559256">
    <property type="component" value="Unassembled WGS sequence"/>
</dbReference>
<proteinExistence type="predicted"/>
<keyword evidence="4" id="KW-1185">Reference proteome</keyword>
<sequence length="297" mass="30379">MAKSASSHPHPRQSSPFATTRQQVQVVVPTLAQTQDQGRIDGTGSASGSKAKDTALDSSTASTPNHVSTTNTNVPTTNFQANVKSKTRLRPHTTPKTRQTRLPRPKAPPKNMSPALVKQLPPPFSRKPLATPVSATSGAASTPAVTSFKDREAGGSSRNTVFEGTKDGEGGEGNGVDHVEHPTPNPSVLMSIALLPNSALGSLLWPHAPSSWISLGSLLPVPLAKYDFVLYNTNLRAIRRSTSGMGGEGVAGAAVSPSTTDPSLSATMGGATGVGTGMTEGIGETIAAVTKGSSGGG</sequence>
<protein>
    <submittedName>
        <fullName evidence="3">Uncharacterized protein</fullName>
    </submittedName>
</protein>
<feature type="compositionally biased region" description="Polar residues" evidence="1">
    <location>
        <begin position="133"/>
        <end position="145"/>
    </location>
</feature>
<feature type="region of interest" description="Disordered" evidence="1">
    <location>
        <begin position="246"/>
        <end position="266"/>
    </location>
</feature>
<evidence type="ECO:0000313" key="2">
    <source>
        <dbReference type="EMBL" id="KAF5346225.1"/>
    </source>
</evidence>
<feature type="compositionally biased region" description="Polar residues" evidence="1">
    <location>
        <begin position="256"/>
        <end position="265"/>
    </location>
</feature>